<feature type="compositionally biased region" description="Acidic residues" evidence="1">
    <location>
        <begin position="94"/>
        <end position="135"/>
    </location>
</feature>
<dbReference type="EMBL" id="MLFT02000002">
    <property type="protein sequence ID" value="PHT55116.1"/>
    <property type="molecule type" value="Genomic_DNA"/>
</dbReference>
<evidence type="ECO:0000313" key="2">
    <source>
        <dbReference type="EMBL" id="PHT55116.1"/>
    </source>
</evidence>
<name>A0A2G2XC81_CAPBA</name>
<organism evidence="2 3">
    <name type="scientific">Capsicum baccatum</name>
    <name type="common">Peruvian pepper</name>
    <dbReference type="NCBI Taxonomy" id="33114"/>
    <lineage>
        <taxon>Eukaryota</taxon>
        <taxon>Viridiplantae</taxon>
        <taxon>Streptophyta</taxon>
        <taxon>Embryophyta</taxon>
        <taxon>Tracheophyta</taxon>
        <taxon>Spermatophyta</taxon>
        <taxon>Magnoliopsida</taxon>
        <taxon>eudicotyledons</taxon>
        <taxon>Gunneridae</taxon>
        <taxon>Pentapetalae</taxon>
        <taxon>asterids</taxon>
        <taxon>lamiids</taxon>
        <taxon>Solanales</taxon>
        <taxon>Solanaceae</taxon>
        <taxon>Solanoideae</taxon>
        <taxon>Capsiceae</taxon>
        <taxon>Capsicum</taxon>
    </lineage>
</organism>
<dbReference type="Proteomes" id="UP000224567">
    <property type="component" value="Unassembled WGS sequence"/>
</dbReference>
<accession>A0A2G2XC81</accession>
<keyword evidence="3" id="KW-1185">Reference proteome</keyword>
<reference evidence="2 3" key="1">
    <citation type="journal article" date="2017" name="Genome Biol.">
        <title>New reference genome sequences of hot pepper reveal the massive evolution of plant disease-resistance genes by retroduplication.</title>
        <authorList>
            <person name="Kim S."/>
            <person name="Park J."/>
            <person name="Yeom S.I."/>
            <person name="Kim Y.M."/>
            <person name="Seo E."/>
            <person name="Kim K.T."/>
            <person name="Kim M.S."/>
            <person name="Lee J.M."/>
            <person name="Cheong K."/>
            <person name="Shin H.S."/>
            <person name="Kim S.B."/>
            <person name="Han K."/>
            <person name="Lee J."/>
            <person name="Park M."/>
            <person name="Lee H.A."/>
            <person name="Lee H.Y."/>
            <person name="Lee Y."/>
            <person name="Oh S."/>
            <person name="Lee J.H."/>
            <person name="Choi E."/>
            <person name="Choi E."/>
            <person name="Lee S.E."/>
            <person name="Jeon J."/>
            <person name="Kim H."/>
            <person name="Choi G."/>
            <person name="Song H."/>
            <person name="Lee J."/>
            <person name="Lee S.C."/>
            <person name="Kwon J.K."/>
            <person name="Lee H.Y."/>
            <person name="Koo N."/>
            <person name="Hong Y."/>
            <person name="Kim R.W."/>
            <person name="Kang W.H."/>
            <person name="Huh J.H."/>
            <person name="Kang B.C."/>
            <person name="Yang T.J."/>
            <person name="Lee Y.H."/>
            <person name="Bennetzen J.L."/>
            <person name="Choi D."/>
        </authorList>
    </citation>
    <scope>NUCLEOTIDE SEQUENCE [LARGE SCALE GENOMIC DNA]</scope>
    <source>
        <strain evidence="3">cv. PBC81</strain>
    </source>
</reference>
<evidence type="ECO:0000256" key="1">
    <source>
        <dbReference type="SAM" id="MobiDB-lite"/>
    </source>
</evidence>
<reference evidence="3" key="2">
    <citation type="journal article" date="2017" name="J. Anim. Genet.">
        <title>Multiple reference genome sequences of hot pepper reveal the massive evolution of plant disease resistance genes by retroduplication.</title>
        <authorList>
            <person name="Kim S."/>
            <person name="Park J."/>
            <person name="Yeom S.-I."/>
            <person name="Kim Y.-M."/>
            <person name="Seo E."/>
            <person name="Kim K.-T."/>
            <person name="Kim M.-S."/>
            <person name="Lee J.M."/>
            <person name="Cheong K."/>
            <person name="Shin H.-S."/>
            <person name="Kim S.-B."/>
            <person name="Han K."/>
            <person name="Lee J."/>
            <person name="Park M."/>
            <person name="Lee H.-A."/>
            <person name="Lee H.-Y."/>
            <person name="Lee Y."/>
            <person name="Oh S."/>
            <person name="Lee J.H."/>
            <person name="Choi E."/>
            <person name="Choi E."/>
            <person name="Lee S.E."/>
            <person name="Jeon J."/>
            <person name="Kim H."/>
            <person name="Choi G."/>
            <person name="Song H."/>
            <person name="Lee J."/>
            <person name="Lee S.-C."/>
            <person name="Kwon J.-K."/>
            <person name="Lee H.-Y."/>
            <person name="Koo N."/>
            <person name="Hong Y."/>
            <person name="Kim R.W."/>
            <person name="Kang W.-H."/>
            <person name="Huh J.H."/>
            <person name="Kang B.-C."/>
            <person name="Yang T.-J."/>
            <person name="Lee Y.-H."/>
            <person name="Bennetzen J.L."/>
            <person name="Choi D."/>
        </authorList>
    </citation>
    <scope>NUCLEOTIDE SEQUENCE [LARGE SCALE GENOMIC DNA]</scope>
    <source>
        <strain evidence="3">cv. PBC81</strain>
    </source>
</reference>
<sequence>MKVDSQFGIVEIKKRGSYYKFNPFIFPQTATQVYYANHRERKGNKANSWVVIKTNPKGSVDTRYNLEVAYQEEQSRFSSSIEDDRINCLHNDQADEGDEDISNEEEKGDEETSSEEANDEEEETNEEEDFFDSEDSASHFHTHEEDKDEYEKD</sequence>
<evidence type="ECO:0000313" key="3">
    <source>
        <dbReference type="Proteomes" id="UP000224567"/>
    </source>
</evidence>
<proteinExistence type="predicted"/>
<protein>
    <submittedName>
        <fullName evidence="2">Uncharacterized protein</fullName>
    </submittedName>
</protein>
<comment type="caution">
    <text evidence="2">The sequence shown here is derived from an EMBL/GenBank/DDBJ whole genome shotgun (WGS) entry which is preliminary data.</text>
</comment>
<feature type="compositionally biased region" description="Basic and acidic residues" evidence="1">
    <location>
        <begin position="136"/>
        <end position="153"/>
    </location>
</feature>
<dbReference type="AlphaFoldDB" id="A0A2G2XC81"/>
<gene>
    <name evidence="2" type="ORF">CQW23_03602</name>
</gene>
<dbReference type="STRING" id="33114.A0A2G2XC81"/>
<dbReference type="OrthoDB" id="1071601at2759"/>
<feature type="region of interest" description="Disordered" evidence="1">
    <location>
        <begin position="73"/>
        <end position="153"/>
    </location>
</feature>